<dbReference type="Gene3D" id="1.10.3090.10">
    <property type="entry name" value="cca-adding enzyme, domain 2"/>
    <property type="match status" value="1"/>
</dbReference>
<gene>
    <name evidence="1" type="ORF">METZ01_LOCUS211981</name>
</gene>
<organism evidence="1">
    <name type="scientific">marine metagenome</name>
    <dbReference type="NCBI Taxonomy" id="408172"/>
    <lineage>
        <taxon>unclassified sequences</taxon>
        <taxon>metagenomes</taxon>
        <taxon>ecological metagenomes</taxon>
    </lineage>
</organism>
<reference evidence="1" key="1">
    <citation type="submission" date="2018-05" db="EMBL/GenBank/DDBJ databases">
        <authorList>
            <person name="Lanie J.A."/>
            <person name="Ng W.-L."/>
            <person name="Kazmierczak K.M."/>
            <person name="Andrzejewski T.M."/>
            <person name="Davidsen T.M."/>
            <person name="Wayne K.J."/>
            <person name="Tettelin H."/>
            <person name="Glass J.I."/>
            <person name="Rusch D."/>
            <person name="Podicherti R."/>
            <person name="Tsui H.-C.T."/>
            <person name="Winkler M.E."/>
        </authorList>
    </citation>
    <scope>NUCLEOTIDE SEQUENCE</scope>
</reference>
<dbReference type="AlphaFoldDB" id="A0A382FAI9"/>
<protein>
    <submittedName>
        <fullName evidence="1">Uncharacterized protein</fullName>
    </submittedName>
</protein>
<name>A0A382FAI9_9ZZZZ</name>
<evidence type="ECO:0000313" key="1">
    <source>
        <dbReference type="EMBL" id="SVB59127.1"/>
    </source>
</evidence>
<accession>A0A382FAI9</accession>
<dbReference type="EMBL" id="UINC01048512">
    <property type="protein sequence ID" value="SVB59127.1"/>
    <property type="molecule type" value="Genomic_DNA"/>
</dbReference>
<proteinExistence type="predicted"/>
<sequence>AEVLNNIPLQCIRAYIATGSILPRRGRLIDYLQTIRFEEPEITGDDLMAAGVPEGPIIGQLLELVKRARLDRKVNSRKEELDLVRSRLPEFLTHD</sequence>
<feature type="non-terminal residue" evidence="1">
    <location>
        <position position="1"/>
    </location>
</feature>
<dbReference type="SUPFAM" id="SSF81891">
    <property type="entry name" value="Poly A polymerase C-terminal region-like"/>
    <property type="match status" value="1"/>
</dbReference>